<proteinExistence type="predicted"/>
<accession>A0A9D4RXW4</accession>
<reference evidence="1" key="1">
    <citation type="journal article" date="2019" name="bioRxiv">
        <title>The Genome of the Zebra Mussel, Dreissena polymorpha: A Resource for Invasive Species Research.</title>
        <authorList>
            <person name="McCartney M.A."/>
            <person name="Auch B."/>
            <person name="Kono T."/>
            <person name="Mallez S."/>
            <person name="Zhang Y."/>
            <person name="Obille A."/>
            <person name="Becker A."/>
            <person name="Abrahante J.E."/>
            <person name="Garbe J."/>
            <person name="Badalamenti J.P."/>
            <person name="Herman A."/>
            <person name="Mangelson H."/>
            <person name="Liachko I."/>
            <person name="Sullivan S."/>
            <person name="Sone E.D."/>
            <person name="Koren S."/>
            <person name="Silverstein K.A.T."/>
            <person name="Beckman K.B."/>
            <person name="Gohl D.M."/>
        </authorList>
    </citation>
    <scope>NUCLEOTIDE SEQUENCE</scope>
    <source>
        <strain evidence="1">Duluth1</strain>
        <tissue evidence="1">Whole animal</tissue>
    </source>
</reference>
<gene>
    <name evidence="1" type="ORF">DPMN_006591</name>
</gene>
<sequence length="57" mass="6378">MVIPLKRQDISNGWFIQNQISSEVPVYRPTPKAARQAQLFQPVKTPNSTAGAKLIRS</sequence>
<evidence type="ECO:0000313" key="2">
    <source>
        <dbReference type="Proteomes" id="UP000828390"/>
    </source>
</evidence>
<dbReference type="AlphaFoldDB" id="A0A9D4RXW4"/>
<protein>
    <submittedName>
        <fullName evidence="1">Uncharacterized protein</fullName>
    </submittedName>
</protein>
<name>A0A9D4RXW4_DREPO</name>
<evidence type="ECO:0000313" key="1">
    <source>
        <dbReference type="EMBL" id="KAH3882647.1"/>
    </source>
</evidence>
<organism evidence="1 2">
    <name type="scientific">Dreissena polymorpha</name>
    <name type="common">Zebra mussel</name>
    <name type="synonym">Mytilus polymorpha</name>
    <dbReference type="NCBI Taxonomy" id="45954"/>
    <lineage>
        <taxon>Eukaryota</taxon>
        <taxon>Metazoa</taxon>
        <taxon>Spiralia</taxon>
        <taxon>Lophotrochozoa</taxon>
        <taxon>Mollusca</taxon>
        <taxon>Bivalvia</taxon>
        <taxon>Autobranchia</taxon>
        <taxon>Heteroconchia</taxon>
        <taxon>Euheterodonta</taxon>
        <taxon>Imparidentia</taxon>
        <taxon>Neoheterodontei</taxon>
        <taxon>Myida</taxon>
        <taxon>Dreissenoidea</taxon>
        <taxon>Dreissenidae</taxon>
        <taxon>Dreissena</taxon>
    </lineage>
</organism>
<dbReference type="EMBL" id="JAIWYP010000001">
    <property type="protein sequence ID" value="KAH3882647.1"/>
    <property type="molecule type" value="Genomic_DNA"/>
</dbReference>
<reference evidence="1" key="2">
    <citation type="submission" date="2020-11" db="EMBL/GenBank/DDBJ databases">
        <authorList>
            <person name="McCartney M.A."/>
            <person name="Auch B."/>
            <person name="Kono T."/>
            <person name="Mallez S."/>
            <person name="Becker A."/>
            <person name="Gohl D.M."/>
            <person name="Silverstein K.A.T."/>
            <person name="Koren S."/>
            <person name="Bechman K.B."/>
            <person name="Herman A."/>
            <person name="Abrahante J.E."/>
            <person name="Garbe J."/>
        </authorList>
    </citation>
    <scope>NUCLEOTIDE SEQUENCE</scope>
    <source>
        <strain evidence="1">Duluth1</strain>
        <tissue evidence="1">Whole animal</tissue>
    </source>
</reference>
<comment type="caution">
    <text evidence="1">The sequence shown here is derived from an EMBL/GenBank/DDBJ whole genome shotgun (WGS) entry which is preliminary data.</text>
</comment>
<dbReference type="Proteomes" id="UP000828390">
    <property type="component" value="Unassembled WGS sequence"/>
</dbReference>
<keyword evidence="2" id="KW-1185">Reference proteome</keyword>